<dbReference type="PANTHER" id="PTHR33169:SF14">
    <property type="entry name" value="TRANSCRIPTIONAL REGULATOR RV3488"/>
    <property type="match status" value="1"/>
</dbReference>
<sequence>MRKTHSLIQVAAALMAQPSSRQWGYDLSRRAGVRSGVLYPMLTRMLDEGWLTDGWEDPAATREQKRPPRRYYELTAKGSAELGALLEAARRDARFTGLIGRFA</sequence>
<dbReference type="AlphaFoldDB" id="A0A9X2NDJ1"/>
<accession>A0A9X2NDJ1</accession>
<evidence type="ECO:0000313" key="2">
    <source>
        <dbReference type="EMBL" id="MCR6486811.1"/>
    </source>
</evidence>
<reference evidence="2" key="1">
    <citation type="submission" date="2022-06" db="EMBL/GenBank/DDBJ databases">
        <title>Amycolatopsis iheyaensis sp. nov., a new species of the genus Amycolatopsis isolated from soil in Iheya island, Japan.</title>
        <authorList>
            <person name="Ngamcharungchit C."/>
            <person name="Kanto H."/>
            <person name="Take A."/>
            <person name="Intra B."/>
            <person name="Matsumoto A."/>
            <person name="Panbangred W."/>
            <person name="Inahashi Y."/>
        </authorList>
    </citation>
    <scope>NUCLEOTIDE SEQUENCE</scope>
    <source>
        <strain evidence="2">OK19-0408</strain>
    </source>
</reference>
<gene>
    <name evidence="2" type="ORF">M8542_28680</name>
</gene>
<dbReference type="EMBL" id="JAMXQV010000016">
    <property type="protein sequence ID" value="MCR6486811.1"/>
    <property type="molecule type" value="Genomic_DNA"/>
</dbReference>
<dbReference type="PANTHER" id="PTHR33169">
    <property type="entry name" value="PADR-FAMILY TRANSCRIPTIONAL REGULATOR"/>
    <property type="match status" value="1"/>
</dbReference>
<dbReference type="InterPro" id="IPR036390">
    <property type="entry name" value="WH_DNA-bd_sf"/>
</dbReference>
<dbReference type="Proteomes" id="UP001144096">
    <property type="component" value="Unassembled WGS sequence"/>
</dbReference>
<protein>
    <submittedName>
        <fullName evidence="2">PadR family transcriptional regulator</fullName>
    </submittedName>
</protein>
<dbReference type="InterPro" id="IPR052509">
    <property type="entry name" value="Metal_resp_DNA-bind_regulator"/>
</dbReference>
<dbReference type="SUPFAM" id="SSF46785">
    <property type="entry name" value="Winged helix' DNA-binding domain"/>
    <property type="match status" value="1"/>
</dbReference>
<dbReference type="InterPro" id="IPR036388">
    <property type="entry name" value="WH-like_DNA-bd_sf"/>
</dbReference>
<name>A0A9X2NDJ1_9PSEU</name>
<evidence type="ECO:0000313" key="3">
    <source>
        <dbReference type="Proteomes" id="UP001144096"/>
    </source>
</evidence>
<proteinExistence type="predicted"/>
<keyword evidence="3" id="KW-1185">Reference proteome</keyword>
<comment type="caution">
    <text evidence="2">The sequence shown here is derived from an EMBL/GenBank/DDBJ whole genome shotgun (WGS) entry which is preliminary data.</text>
</comment>
<evidence type="ECO:0000259" key="1">
    <source>
        <dbReference type="Pfam" id="PF03551"/>
    </source>
</evidence>
<organism evidence="2 3">
    <name type="scientific">Amycolatopsis iheyensis</name>
    <dbReference type="NCBI Taxonomy" id="2945988"/>
    <lineage>
        <taxon>Bacteria</taxon>
        <taxon>Bacillati</taxon>
        <taxon>Actinomycetota</taxon>
        <taxon>Actinomycetes</taxon>
        <taxon>Pseudonocardiales</taxon>
        <taxon>Pseudonocardiaceae</taxon>
        <taxon>Amycolatopsis</taxon>
    </lineage>
</organism>
<dbReference type="RefSeq" id="WP_257923381.1">
    <property type="nucleotide sequence ID" value="NZ_JAMXQV010000016.1"/>
</dbReference>
<dbReference type="Gene3D" id="1.10.10.10">
    <property type="entry name" value="Winged helix-like DNA-binding domain superfamily/Winged helix DNA-binding domain"/>
    <property type="match status" value="1"/>
</dbReference>
<dbReference type="Pfam" id="PF03551">
    <property type="entry name" value="PadR"/>
    <property type="match status" value="1"/>
</dbReference>
<dbReference type="InterPro" id="IPR005149">
    <property type="entry name" value="Tscrpt_reg_PadR_N"/>
</dbReference>
<feature type="domain" description="Transcription regulator PadR N-terminal" evidence="1">
    <location>
        <begin position="33"/>
        <end position="83"/>
    </location>
</feature>